<keyword evidence="6" id="KW-0449">Lipoprotein</keyword>
<name>A0A1J5QZR1_9ZZZZ</name>
<protein>
    <recommendedName>
        <fullName evidence="8">Lipoprotein</fullName>
    </recommendedName>
</protein>
<evidence type="ECO:0000256" key="3">
    <source>
        <dbReference type="ARBA" id="ARBA00023136"/>
    </source>
</evidence>
<dbReference type="NCBIfam" id="NF047847">
    <property type="entry name" value="SS_mature_LptM"/>
    <property type="match status" value="1"/>
</dbReference>
<comment type="caution">
    <text evidence="7">The sequence shown here is derived from an EMBL/GenBank/DDBJ whole genome shotgun (WGS) entry which is preliminary data.</text>
</comment>
<evidence type="ECO:0000256" key="4">
    <source>
        <dbReference type="ARBA" id="ARBA00023139"/>
    </source>
</evidence>
<evidence type="ECO:0000256" key="1">
    <source>
        <dbReference type="ARBA" id="ARBA00004459"/>
    </source>
</evidence>
<keyword evidence="5" id="KW-0998">Cell outer membrane</keyword>
<dbReference type="AlphaFoldDB" id="A0A1J5QZR1"/>
<comment type="subcellular location">
    <subcellularLocation>
        <location evidence="1">Cell outer membrane</location>
        <topology evidence="1">Lipid-anchor</topology>
    </subcellularLocation>
</comment>
<dbReference type="PROSITE" id="PS51257">
    <property type="entry name" value="PROKAR_LIPOPROTEIN"/>
    <property type="match status" value="1"/>
</dbReference>
<evidence type="ECO:0000313" key="7">
    <source>
        <dbReference type="EMBL" id="OIQ82931.1"/>
    </source>
</evidence>
<reference evidence="7" key="1">
    <citation type="submission" date="2016-10" db="EMBL/GenBank/DDBJ databases">
        <title>Sequence of Gallionella enrichment culture.</title>
        <authorList>
            <person name="Poehlein A."/>
            <person name="Muehling M."/>
            <person name="Daniel R."/>
        </authorList>
    </citation>
    <scope>NUCLEOTIDE SEQUENCE</scope>
</reference>
<gene>
    <name evidence="7" type="ORF">GALL_352850</name>
</gene>
<sequence length="37" mass="4005">MRLMLLCLVLCLTVTACGAKGPIYLPERQYPQGAPSP</sequence>
<organism evidence="7">
    <name type="scientific">mine drainage metagenome</name>
    <dbReference type="NCBI Taxonomy" id="410659"/>
    <lineage>
        <taxon>unclassified sequences</taxon>
        <taxon>metagenomes</taxon>
        <taxon>ecological metagenomes</taxon>
    </lineage>
</organism>
<evidence type="ECO:0000256" key="6">
    <source>
        <dbReference type="ARBA" id="ARBA00023288"/>
    </source>
</evidence>
<evidence type="ECO:0000256" key="5">
    <source>
        <dbReference type="ARBA" id="ARBA00023237"/>
    </source>
</evidence>
<evidence type="ECO:0000256" key="2">
    <source>
        <dbReference type="ARBA" id="ARBA00022729"/>
    </source>
</evidence>
<proteinExistence type="predicted"/>
<accession>A0A1J5QZR1</accession>
<evidence type="ECO:0008006" key="8">
    <source>
        <dbReference type="Google" id="ProtNLM"/>
    </source>
</evidence>
<dbReference type="InterPro" id="IPR032831">
    <property type="entry name" value="LptM_cons"/>
</dbReference>
<keyword evidence="2" id="KW-0732">Signal</keyword>
<keyword evidence="4" id="KW-0564">Palmitate</keyword>
<keyword evidence="3" id="KW-0472">Membrane</keyword>
<dbReference type="EMBL" id="MLJW01000753">
    <property type="protein sequence ID" value="OIQ82931.1"/>
    <property type="molecule type" value="Genomic_DNA"/>
</dbReference>